<proteinExistence type="predicted"/>
<reference evidence="1 2" key="1">
    <citation type="journal article" date="2018" name="Nat. Ecol. Evol.">
        <title>Pezizomycetes genomes reveal the molecular basis of ectomycorrhizal truffle lifestyle.</title>
        <authorList>
            <person name="Murat C."/>
            <person name="Payen T."/>
            <person name="Noel B."/>
            <person name="Kuo A."/>
            <person name="Morin E."/>
            <person name="Chen J."/>
            <person name="Kohler A."/>
            <person name="Krizsan K."/>
            <person name="Balestrini R."/>
            <person name="Da Silva C."/>
            <person name="Montanini B."/>
            <person name="Hainaut M."/>
            <person name="Levati E."/>
            <person name="Barry K.W."/>
            <person name="Belfiori B."/>
            <person name="Cichocki N."/>
            <person name="Clum A."/>
            <person name="Dockter R.B."/>
            <person name="Fauchery L."/>
            <person name="Guy J."/>
            <person name="Iotti M."/>
            <person name="Le Tacon F."/>
            <person name="Lindquist E.A."/>
            <person name="Lipzen A."/>
            <person name="Malagnac F."/>
            <person name="Mello A."/>
            <person name="Molinier V."/>
            <person name="Miyauchi S."/>
            <person name="Poulain J."/>
            <person name="Riccioni C."/>
            <person name="Rubini A."/>
            <person name="Sitrit Y."/>
            <person name="Splivallo R."/>
            <person name="Traeger S."/>
            <person name="Wang M."/>
            <person name="Zifcakova L."/>
            <person name="Wipf D."/>
            <person name="Zambonelli A."/>
            <person name="Paolocci F."/>
            <person name="Nowrousian M."/>
            <person name="Ottonello S."/>
            <person name="Baldrian P."/>
            <person name="Spatafora J.W."/>
            <person name="Henrissat B."/>
            <person name="Nagy L.G."/>
            <person name="Aury J.M."/>
            <person name="Wincker P."/>
            <person name="Grigoriev I.V."/>
            <person name="Bonfante P."/>
            <person name="Martin F.M."/>
        </authorList>
    </citation>
    <scope>NUCLEOTIDE SEQUENCE [LARGE SCALE GENOMIC DNA]</scope>
    <source>
        <strain evidence="1 2">RN42</strain>
    </source>
</reference>
<dbReference type="Proteomes" id="UP000275078">
    <property type="component" value="Unassembled WGS sequence"/>
</dbReference>
<evidence type="ECO:0000313" key="2">
    <source>
        <dbReference type="Proteomes" id="UP000275078"/>
    </source>
</evidence>
<organism evidence="1 2">
    <name type="scientific">Ascobolus immersus RN42</name>
    <dbReference type="NCBI Taxonomy" id="1160509"/>
    <lineage>
        <taxon>Eukaryota</taxon>
        <taxon>Fungi</taxon>
        <taxon>Dikarya</taxon>
        <taxon>Ascomycota</taxon>
        <taxon>Pezizomycotina</taxon>
        <taxon>Pezizomycetes</taxon>
        <taxon>Pezizales</taxon>
        <taxon>Ascobolaceae</taxon>
        <taxon>Ascobolus</taxon>
    </lineage>
</organism>
<dbReference type="EMBL" id="ML119797">
    <property type="protein sequence ID" value="RPA74200.1"/>
    <property type="molecule type" value="Genomic_DNA"/>
</dbReference>
<keyword evidence="2" id="KW-1185">Reference proteome</keyword>
<gene>
    <name evidence="1" type="ORF">BJ508DRAFT_313099</name>
</gene>
<name>A0A3N4HQX9_ASCIM</name>
<dbReference type="AlphaFoldDB" id="A0A3N4HQX9"/>
<accession>A0A3N4HQX9</accession>
<protein>
    <submittedName>
        <fullName evidence="1">Uncharacterized protein</fullName>
    </submittedName>
</protein>
<evidence type="ECO:0000313" key="1">
    <source>
        <dbReference type="EMBL" id="RPA74200.1"/>
    </source>
</evidence>
<sequence>MADWNMKQPHSLGHKAVEMDPEVLQANRRNFTKLIGTLAGRRFGRENGPNWRALYTPIAGKAQPVMQGFRLPRSVDDVVACTDAELAFTLRCAQCCSHNPANGRAYHRYEMMAMIFTIVGANPPDDIFANAPAFPKATNPDVTPLEAVTLGFPDVPYH</sequence>